<organism evidence="6 7">
    <name type="scientific">Ancylobacter polymorphus</name>
    <dbReference type="NCBI Taxonomy" id="223390"/>
    <lineage>
        <taxon>Bacteria</taxon>
        <taxon>Pseudomonadati</taxon>
        <taxon>Pseudomonadota</taxon>
        <taxon>Alphaproteobacteria</taxon>
        <taxon>Hyphomicrobiales</taxon>
        <taxon>Xanthobacteraceae</taxon>
        <taxon>Ancylobacter</taxon>
    </lineage>
</organism>
<dbReference type="RefSeq" id="WP_244450442.1">
    <property type="nucleotide sequence ID" value="NZ_CP083239.1"/>
</dbReference>
<dbReference type="AlphaFoldDB" id="A0A9E7A3W3"/>
<dbReference type="Gene3D" id="3.90.1210.10">
    <property type="entry name" value="Antifreeze-like/N-acetylneuraminic acid synthase C-terminal domain"/>
    <property type="match status" value="1"/>
</dbReference>
<dbReference type="GO" id="GO:0044780">
    <property type="term" value="P:bacterial-type flagellum assembly"/>
    <property type="evidence" value="ECO:0007669"/>
    <property type="project" value="InterPro"/>
</dbReference>
<evidence type="ECO:0000256" key="4">
    <source>
        <dbReference type="RuleBase" id="RU362063"/>
    </source>
</evidence>
<dbReference type="Gene3D" id="2.30.30.760">
    <property type="match status" value="1"/>
</dbReference>
<evidence type="ECO:0000256" key="3">
    <source>
        <dbReference type="ARBA" id="ARBA00022764"/>
    </source>
</evidence>
<dbReference type="InterPro" id="IPR017585">
    <property type="entry name" value="SAF_FlgA"/>
</dbReference>
<evidence type="ECO:0000256" key="2">
    <source>
        <dbReference type="ARBA" id="ARBA00022729"/>
    </source>
</evidence>
<evidence type="ECO:0000259" key="5">
    <source>
        <dbReference type="SMART" id="SM00858"/>
    </source>
</evidence>
<accession>A0A9E7A3W3</accession>
<dbReference type="NCBIfam" id="TIGR03170">
    <property type="entry name" value="flgA_cterm"/>
    <property type="match status" value="1"/>
</dbReference>
<keyword evidence="4" id="KW-1005">Bacterial flagellum biogenesis</keyword>
<feature type="domain" description="SAF" evidence="5">
    <location>
        <begin position="71"/>
        <end position="134"/>
    </location>
</feature>
<dbReference type="InterPro" id="IPR039246">
    <property type="entry name" value="Flagellar_FlgA"/>
</dbReference>
<evidence type="ECO:0000256" key="1">
    <source>
        <dbReference type="ARBA" id="ARBA00004418"/>
    </source>
</evidence>
<reference evidence="6" key="1">
    <citation type="submission" date="2021-09" db="EMBL/GenBank/DDBJ databases">
        <title>Network and meta-omics reveal the key degrader and cooperation patterns in an efficient 1,4-dioxane-degrading microbial community.</title>
        <authorList>
            <person name="Dai C."/>
        </authorList>
    </citation>
    <scope>NUCLEOTIDE SEQUENCE</scope>
    <source>
        <strain evidence="6">ZM13</strain>
    </source>
</reference>
<keyword evidence="3 4" id="KW-0574">Periplasm</keyword>
<protein>
    <recommendedName>
        <fullName evidence="4">Flagella basal body P-ring formation protein FlgA</fullName>
    </recommendedName>
</protein>
<dbReference type="Pfam" id="PF13144">
    <property type="entry name" value="ChapFlgA"/>
    <property type="match status" value="1"/>
</dbReference>
<dbReference type="PANTHER" id="PTHR36307">
    <property type="entry name" value="FLAGELLA BASAL BODY P-RING FORMATION PROTEIN FLGA"/>
    <property type="match status" value="1"/>
</dbReference>
<feature type="signal peptide" evidence="4">
    <location>
        <begin position="1"/>
        <end position="20"/>
    </location>
</feature>
<dbReference type="GO" id="GO:0042597">
    <property type="term" value="C:periplasmic space"/>
    <property type="evidence" value="ECO:0007669"/>
    <property type="project" value="UniProtKB-SubCell"/>
</dbReference>
<keyword evidence="6" id="KW-0282">Flagellum</keyword>
<evidence type="ECO:0000313" key="7">
    <source>
        <dbReference type="Proteomes" id="UP000831684"/>
    </source>
</evidence>
<feature type="chain" id="PRO_5039741630" description="Flagella basal body P-ring formation protein FlgA" evidence="4">
    <location>
        <begin position="21"/>
        <end position="198"/>
    </location>
</feature>
<sequence>MNRLLPGGVRALALSCAVLSATLPALEQALAQAPATARQRPIADTVSGLDAPPAPAPVSPAPAAVAAPEQISLPVAATNIAPGETITAAMLGERAFPVSMAHQYPLAVTPGQLVGKVARRPLAAGNAIPVAAVAEAQLVTRGVATELRFEQDGLSIRAIGVPLESGALGAIVKLKNADSGKVVAGIVQADGSVKVTAP</sequence>
<dbReference type="KEGG" id="apol:K9D25_08625"/>
<keyword evidence="6" id="KW-0966">Cell projection</keyword>
<gene>
    <name evidence="6" type="primary">flgA</name>
    <name evidence="6" type="ORF">K9D25_08625</name>
</gene>
<keyword evidence="2 4" id="KW-0732">Signal</keyword>
<dbReference type="Proteomes" id="UP000831684">
    <property type="component" value="Chromosome"/>
</dbReference>
<comment type="function">
    <text evidence="4">Involved in the assembly process of the P-ring formation. It may associate with FlgF on the rod constituting a structure essential for the P-ring assembly or may act as a modulator protein for the P-ring assembly.</text>
</comment>
<dbReference type="InterPro" id="IPR013974">
    <property type="entry name" value="SAF"/>
</dbReference>
<keyword evidence="6" id="KW-0969">Cilium</keyword>
<dbReference type="EMBL" id="CP083239">
    <property type="protein sequence ID" value="UOK72745.1"/>
    <property type="molecule type" value="Genomic_DNA"/>
</dbReference>
<dbReference type="SMART" id="SM00858">
    <property type="entry name" value="SAF"/>
    <property type="match status" value="1"/>
</dbReference>
<name>A0A9E7A3W3_9HYPH</name>
<dbReference type="PANTHER" id="PTHR36307:SF1">
    <property type="entry name" value="FLAGELLA BASAL BODY P-RING FORMATION PROTEIN FLGA"/>
    <property type="match status" value="1"/>
</dbReference>
<comment type="subcellular location">
    <subcellularLocation>
        <location evidence="1 4">Periplasm</location>
    </subcellularLocation>
</comment>
<comment type="similarity">
    <text evidence="4">Belongs to the FlgA family.</text>
</comment>
<dbReference type="CDD" id="cd11614">
    <property type="entry name" value="SAF_CpaB_FlgA_like"/>
    <property type="match status" value="1"/>
</dbReference>
<proteinExistence type="inferred from homology"/>
<evidence type="ECO:0000313" key="6">
    <source>
        <dbReference type="EMBL" id="UOK72745.1"/>
    </source>
</evidence>